<comment type="similarity">
    <text evidence="1">Belongs to the plant acyltransferase family.</text>
</comment>
<dbReference type="Pfam" id="PF02458">
    <property type="entry name" value="Transferase"/>
    <property type="match status" value="1"/>
</dbReference>
<accession>A0AAQ3L159</accession>
<dbReference type="EMBL" id="CP136898">
    <property type="protein sequence ID" value="WOL18852.1"/>
    <property type="molecule type" value="Genomic_DNA"/>
</dbReference>
<dbReference type="InterPro" id="IPR023213">
    <property type="entry name" value="CAT-like_dom_sf"/>
</dbReference>
<protein>
    <submittedName>
        <fullName evidence="4">Protein ECERIFERUM 26-like</fullName>
    </submittedName>
</protein>
<keyword evidence="3" id="KW-0012">Acyltransferase</keyword>
<dbReference type="PANTHER" id="PTHR31642">
    <property type="entry name" value="TRICHOTHECENE 3-O-ACETYLTRANSFERASE"/>
    <property type="match status" value="1"/>
</dbReference>
<evidence type="ECO:0000256" key="3">
    <source>
        <dbReference type="ARBA" id="ARBA00023315"/>
    </source>
</evidence>
<organism evidence="4 5">
    <name type="scientific">Canna indica</name>
    <name type="common">Indian-shot</name>
    <dbReference type="NCBI Taxonomy" id="4628"/>
    <lineage>
        <taxon>Eukaryota</taxon>
        <taxon>Viridiplantae</taxon>
        <taxon>Streptophyta</taxon>
        <taxon>Embryophyta</taxon>
        <taxon>Tracheophyta</taxon>
        <taxon>Spermatophyta</taxon>
        <taxon>Magnoliopsida</taxon>
        <taxon>Liliopsida</taxon>
        <taxon>Zingiberales</taxon>
        <taxon>Cannaceae</taxon>
        <taxon>Canna</taxon>
    </lineage>
</organism>
<evidence type="ECO:0000256" key="1">
    <source>
        <dbReference type="ARBA" id="ARBA00009861"/>
    </source>
</evidence>
<dbReference type="PANTHER" id="PTHR31642:SF115">
    <property type="entry name" value="PROTEIN ECERIFERUM 26-LIKE"/>
    <property type="match status" value="1"/>
</dbReference>
<keyword evidence="2" id="KW-0808">Transferase</keyword>
<dbReference type="AlphaFoldDB" id="A0AAQ3L159"/>
<dbReference type="Gene3D" id="3.30.559.10">
    <property type="entry name" value="Chloramphenicol acetyltransferase-like domain"/>
    <property type="match status" value="2"/>
</dbReference>
<proteinExistence type="inferred from homology"/>
<dbReference type="Proteomes" id="UP001327560">
    <property type="component" value="Chromosome 9"/>
</dbReference>
<evidence type="ECO:0000313" key="5">
    <source>
        <dbReference type="Proteomes" id="UP001327560"/>
    </source>
</evidence>
<reference evidence="4 5" key="1">
    <citation type="submission" date="2023-10" db="EMBL/GenBank/DDBJ databases">
        <title>Chromosome-scale genome assembly provides insights into flower coloration mechanisms of Canna indica.</title>
        <authorList>
            <person name="Li C."/>
        </authorList>
    </citation>
    <scope>NUCLEOTIDE SEQUENCE [LARGE SCALE GENOMIC DNA]</scope>
    <source>
        <tissue evidence="4">Flower</tissue>
    </source>
</reference>
<gene>
    <name evidence="4" type="ORF">Cni_G27649</name>
</gene>
<evidence type="ECO:0000256" key="2">
    <source>
        <dbReference type="ARBA" id="ARBA00022679"/>
    </source>
</evidence>
<name>A0AAQ3L159_9LILI</name>
<dbReference type="InterPro" id="IPR050317">
    <property type="entry name" value="Plant_Fungal_Acyltransferase"/>
</dbReference>
<keyword evidence="5" id="KW-1185">Reference proteome</keyword>
<evidence type="ECO:0000313" key="4">
    <source>
        <dbReference type="EMBL" id="WOL18852.1"/>
    </source>
</evidence>
<dbReference type="GO" id="GO:0016747">
    <property type="term" value="F:acyltransferase activity, transferring groups other than amino-acyl groups"/>
    <property type="evidence" value="ECO:0007669"/>
    <property type="project" value="TreeGrafter"/>
</dbReference>
<sequence>MVPSLSDEAMGVELEKSAVYGHKFSTVVPAEATGDAVTRELTNMDLIMKLHYLRAVYYFKQSEVVDGLAITDLKEPMFPWLNVYYPVTGRIRTEAGSRPLIKCNDCGLRIIEAKCSRTLEEWLSVEDSSRWRPLVPEKVLGPELHFSPLVYIQFTRFKCGGMAIGYSWAHLLGDAVSATNCINLWGKFLKGNPSLETLRLSNHQKKAESPAKHVKAPQKPVPVKQVKLAGECWQAPDTCKMATCSFKIAETDLKKMQGEKQNHVPPFAMISALIWKCLAKNGNDRESKSATICRNSTSLKSSDMLTNNLKASTITLDSSAANIDLLELATLILKHELDELESIDELIDRNSGKPDFVLYGANLTFIDMEGIDLYGLELKGQTPVQVDYNIDGIGDEGAVLVLQGRGRTDLTGSIQERTVMVTLPEDQINQLRGVLSSEFGIA</sequence>